<dbReference type="GO" id="GO:0000976">
    <property type="term" value="F:transcription cis-regulatory region binding"/>
    <property type="evidence" value="ECO:0007669"/>
    <property type="project" value="TreeGrafter"/>
</dbReference>
<dbReference type="PANTHER" id="PTHR48111:SF1">
    <property type="entry name" value="TWO-COMPONENT RESPONSE REGULATOR ORR33"/>
    <property type="match status" value="1"/>
</dbReference>
<evidence type="ECO:0000259" key="7">
    <source>
        <dbReference type="PROSITE" id="PS50110"/>
    </source>
</evidence>
<keyword evidence="5" id="KW-0804">Transcription</keyword>
<dbReference type="SUPFAM" id="SSF52172">
    <property type="entry name" value="CheY-like"/>
    <property type="match status" value="1"/>
</dbReference>
<evidence type="ECO:0000256" key="6">
    <source>
        <dbReference type="PROSITE-ProRule" id="PRU00169"/>
    </source>
</evidence>
<dbReference type="AlphaFoldDB" id="A0A1I4IX58"/>
<dbReference type="GO" id="GO:0000156">
    <property type="term" value="F:phosphorelay response regulator activity"/>
    <property type="evidence" value="ECO:0007669"/>
    <property type="project" value="TreeGrafter"/>
</dbReference>
<dbReference type="InterPro" id="IPR001789">
    <property type="entry name" value="Sig_transdc_resp-reg_receiver"/>
</dbReference>
<dbReference type="InterPro" id="IPR011006">
    <property type="entry name" value="CheY-like_superfamily"/>
</dbReference>
<dbReference type="STRING" id="195913.SAMN04488004_1307"/>
<dbReference type="Pfam" id="PF00072">
    <property type="entry name" value="Response_reg"/>
    <property type="match status" value="1"/>
</dbReference>
<evidence type="ECO:0000256" key="4">
    <source>
        <dbReference type="ARBA" id="ARBA00023125"/>
    </source>
</evidence>
<dbReference type="Proteomes" id="UP000199550">
    <property type="component" value="Unassembled WGS sequence"/>
</dbReference>
<accession>A0A1I4IX58</accession>
<dbReference type="PROSITE" id="PS50110">
    <property type="entry name" value="RESPONSE_REGULATORY"/>
    <property type="match status" value="1"/>
</dbReference>
<dbReference type="CDD" id="cd17546">
    <property type="entry name" value="REC_hyHK_CKI1_RcsC-like"/>
    <property type="match status" value="1"/>
</dbReference>
<organism evidence="8 9">
    <name type="scientific">Loktanella salsilacus</name>
    <dbReference type="NCBI Taxonomy" id="195913"/>
    <lineage>
        <taxon>Bacteria</taxon>
        <taxon>Pseudomonadati</taxon>
        <taxon>Pseudomonadota</taxon>
        <taxon>Alphaproteobacteria</taxon>
        <taxon>Rhodobacterales</taxon>
        <taxon>Roseobacteraceae</taxon>
        <taxon>Loktanella</taxon>
    </lineage>
</organism>
<dbReference type="PANTHER" id="PTHR48111">
    <property type="entry name" value="REGULATOR OF RPOS"/>
    <property type="match status" value="1"/>
</dbReference>
<keyword evidence="2" id="KW-0902">Two-component regulatory system</keyword>
<reference evidence="8 9" key="1">
    <citation type="submission" date="2016-10" db="EMBL/GenBank/DDBJ databases">
        <authorList>
            <person name="de Groot N.N."/>
        </authorList>
    </citation>
    <scope>NUCLEOTIDE SEQUENCE [LARGE SCALE GENOMIC DNA]</scope>
    <source>
        <strain evidence="8 9">DSM 16199</strain>
    </source>
</reference>
<keyword evidence="9" id="KW-1185">Reference proteome</keyword>
<keyword evidence="4" id="KW-0238">DNA-binding</keyword>
<dbReference type="EMBL" id="FOTF01000030">
    <property type="protein sequence ID" value="SFL58441.1"/>
    <property type="molecule type" value="Genomic_DNA"/>
</dbReference>
<feature type="domain" description="Response regulatory" evidence="7">
    <location>
        <begin position="11"/>
        <end position="130"/>
    </location>
</feature>
<evidence type="ECO:0000256" key="1">
    <source>
        <dbReference type="ARBA" id="ARBA00022553"/>
    </source>
</evidence>
<dbReference type="GO" id="GO:0006355">
    <property type="term" value="P:regulation of DNA-templated transcription"/>
    <property type="evidence" value="ECO:0007669"/>
    <property type="project" value="TreeGrafter"/>
</dbReference>
<evidence type="ECO:0000256" key="3">
    <source>
        <dbReference type="ARBA" id="ARBA00023015"/>
    </source>
</evidence>
<dbReference type="SMART" id="SM00448">
    <property type="entry name" value="REC"/>
    <property type="match status" value="1"/>
</dbReference>
<dbReference type="GO" id="GO:0005829">
    <property type="term" value="C:cytosol"/>
    <property type="evidence" value="ECO:0007669"/>
    <property type="project" value="TreeGrafter"/>
</dbReference>
<gene>
    <name evidence="8" type="ORF">SAMN04488004_1307</name>
</gene>
<evidence type="ECO:0000313" key="9">
    <source>
        <dbReference type="Proteomes" id="UP000199550"/>
    </source>
</evidence>
<feature type="modified residue" description="4-aspartylphosphate" evidence="6">
    <location>
        <position position="63"/>
    </location>
</feature>
<dbReference type="GO" id="GO:0032993">
    <property type="term" value="C:protein-DNA complex"/>
    <property type="evidence" value="ECO:0007669"/>
    <property type="project" value="TreeGrafter"/>
</dbReference>
<evidence type="ECO:0000313" key="8">
    <source>
        <dbReference type="EMBL" id="SFL58441.1"/>
    </source>
</evidence>
<name>A0A1I4IX58_9RHOB</name>
<dbReference type="InterPro" id="IPR039420">
    <property type="entry name" value="WalR-like"/>
</dbReference>
<proteinExistence type="predicted"/>
<keyword evidence="3" id="KW-0805">Transcription regulation</keyword>
<sequence length="319" mass="36086">MECGKSDHEMKILIVDDDVFIIELLGMALEAMGFANFEAANNAHEALAMVKRANDPYECFLIDIQMPGMDGMELCRELRQDQAYKRTPIIMLTAMSDREYIQKSFSAGANDYIVKPFQFNDLMARIETAARLSRQITSTDRLVRQIASACQGQGILSGLKFEDAVSFEGTTGYLEQPAFRNYIDRMERSQFRLGGVASVKFQNPLQLFENSTPQEFLGLLSDISEALSVALRQEQCHFTYGGYGCFLVMKVATEKSNFQTELEFLVRKELSRIDLRHPASDLKPIEISVGRVFLKTSGDFDSIDETLLRARERTQIKCA</sequence>
<evidence type="ECO:0000256" key="2">
    <source>
        <dbReference type="ARBA" id="ARBA00023012"/>
    </source>
</evidence>
<dbReference type="Gene3D" id="3.40.50.2300">
    <property type="match status" value="1"/>
</dbReference>
<keyword evidence="1 6" id="KW-0597">Phosphoprotein</keyword>
<protein>
    <submittedName>
        <fullName evidence="8">Response regulator receiver domain-containing protein</fullName>
    </submittedName>
</protein>
<evidence type="ECO:0000256" key="5">
    <source>
        <dbReference type="ARBA" id="ARBA00023163"/>
    </source>
</evidence>
<dbReference type="OrthoDB" id="7326651at2"/>